<organism evidence="1 2">
    <name type="scientific">Puccinia striiformis f. sp. tritici</name>
    <dbReference type="NCBI Taxonomy" id="168172"/>
    <lineage>
        <taxon>Eukaryota</taxon>
        <taxon>Fungi</taxon>
        <taxon>Dikarya</taxon>
        <taxon>Basidiomycota</taxon>
        <taxon>Pucciniomycotina</taxon>
        <taxon>Pucciniomycetes</taxon>
        <taxon>Pucciniales</taxon>
        <taxon>Pucciniaceae</taxon>
        <taxon>Puccinia</taxon>
    </lineage>
</organism>
<keyword evidence="2" id="KW-1185">Reference proteome</keyword>
<gene>
    <name evidence="1" type="ORF">MJO28_015375</name>
</gene>
<name>A0ACC0DSR6_9BASI</name>
<evidence type="ECO:0000313" key="1">
    <source>
        <dbReference type="EMBL" id="KAI7938455.1"/>
    </source>
</evidence>
<proteinExistence type="predicted"/>
<dbReference type="Proteomes" id="UP001060170">
    <property type="component" value="Chromosome 16"/>
</dbReference>
<reference evidence="1 2" key="3">
    <citation type="journal article" date="2022" name="Microbiol. Spectr.">
        <title>Folding features and dynamics of 3D genome architecture in plant fungal pathogens.</title>
        <authorList>
            <person name="Xia C."/>
        </authorList>
    </citation>
    <scope>NUCLEOTIDE SEQUENCE [LARGE SCALE GENOMIC DNA]</scope>
    <source>
        <strain evidence="1 2">93-210</strain>
    </source>
</reference>
<reference evidence="2" key="1">
    <citation type="journal article" date="2018" name="BMC Genomics">
        <title>Genomic insights into host adaptation between the wheat stripe rust pathogen (Puccinia striiformis f. sp. tritici) and the barley stripe rust pathogen (Puccinia striiformis f. sp. hordei).</title>
        <authorList>
            <person name="Xia C."/>
            <person name="Wang M."/>
            <person name="Yin C."/>
            <person name="Cornejo O.E."/>
            <person name="Hulbert S.H."/>
            <person name="Chen X."/>
        </authorList>
    </citation>
    <scope>NUCLEOTIDE SEQUENCE [LARGE SCALE GENOMIC DNA]</scope>
    <source>
        <strain evidence="2">93-210</strain>
    </source>
</reference>
<dbReference type="EMBL" id="CM045880">
    <property type="protein sequence ID" value="KAI7938455.1"/>
    <property type="molecule type" value="Genomic_DNA"/>
</dbReference>
<reference evidence="2" key="2">
    <citation type="journal article" date="2018" name="Mol. Plant Microbe Interact.">
        <title>Genome sequence resources for the wheat stripe rust pathogen (Puccinia striiformis f. sp. tritici) and the barley stripe rust pathogen (Puccinia striiformis f. sp. hordei).</title>
        <authorList>
            <person name="Xia C."/>
            <person name="Wang M."/>
            <person name="Yin C."/>
            <person name="Cornejo O.E."/>
            <person name="Hulbert S.H."/>
            <person name="Chen X."/>
        </authorList>
    </citation>
    <scope>NUCLEOTIDE SEQUENCE [LARGE SCALE GENOMIC DNA]</scope>
    <source>
        <strain evidence="2">93-210</strain>
    </source>
</reference>
<comment type="caution">
    <text evidence="1">The sequence shown here is derived from an EMBL/GenBank/DDBJ whole genome shotgun (WGS) entry which is preliminary data.</text>
</comment>
<sequence>MSTTHHSDSHRSSPSSSDHISSQPRSSPFSNETLDQRIARVLSQVNNPNQKSLNNNNIRPLAPTHSDSNSSSTTYKTTSSQQHHPTTTTSLFNTSFETPPNATRSKGHPHPTIIPLNEELQQQSSTIDQQERTYQLNDDQDQAQTRRSLDSSGSNSSNEDEDGSISPVTPLTATSPTGESGSSYTPISSATRGIGIDSRQSMNREQAGLGILPSGGNARHLGSFGGNHRGWLPLLFPPASSSSSTSTTGNNLTNPSNGDDSGMMVSRQNENGGQAGLDILMNLIHHSAATSSSTIGLSSSSSFIDSSSTTTTSSSSVHLPIKDIKFLWNSDSDPYLSQLFNERPNPSPLNSDPSSINGFHHHSPSSSLSNYETNETGGAGEISTTEDSKSINQFIDPLSSSTDIRTFFNSSLHTFNHIDNKLDRLLDDLLKVPFNNKINSGSDPSST</sequence>
<evidence type="ECO:0000313" key="2">
    <source>
        <dbReference type="Proteomes" id="UP001060170"/>
    </source>
</evidence>
<accession>A0ACC0DSR6</accession>
<protein>
    <submittedName>
        <fullName evidence="1">Uncharacterized protein</fullName>
    </submittedName>
</protein>